<dbReference type="InterPro" id="IPR007865">
    <property type="entry name" value="Aminopep_P_N"/>
</dbReference>
<dbReference type="SUPFAM" id="SSF53092">
    <property type="entry name" value="Creatinase/prolidase N-terminal domain"/>
    <property type="match status" value="1"/>
</dbReference>
<evidence type="ECO:0000313" key="9">
    <source>
        <dbReference type="EMBL" id="MCQ5120667.1"/>
    </source>
</evidence>
<keyword evidence="10" id="KW-1185">Reference proteome</keyword>
<evidence type="ECO:0000259" key="8">
    <source>
        <dbReference type="SMART" id="SM01011"/>
    </source>
</evidence>
<dbReference type="Gene3D" id="3.40.350.10">
    <property type="entry name" value="Creatinase/prolidase N-terminal domain"/>
    <property type="match status" value="1"/>
</dbReference>
<reference evidence="9 10" key="1">
    <citation type="submission" date="2022-06" db="EMBL/GenBank/DDBJ databases">
        <title>Isolation of gut microbiota from human fecal samples.</title>
        <authorList>
            <person name="Pamer E.G."/>
            <person name="Barat B."/>
            <person name="Waligurski E."/>
            <person name="Medina S."/>
            <person name="Paddock L."/>
            <person name="Mostad J."/>
        </authorList>
    </citation>
    <scope>NUCLEOTIDE SEQUENCE [LARGE SCALE GENOMIC DNA]</scope>
    <source>
        <strain evidence="9 10">DFI.6.1</strain>
    </source>
</reference>
<evidence type="ECO:0000256" key="5">
    <source>
        <dbReference type="ARBA" id="ARBA00022723"/>
    </source>
</evidence>
<feature type="domain" description="Aminopeptidase P N-terminal" evidence="8">
    <location>
        <begin position="5"/>
        <end position="134"/>
    </location>
</feature>
<evidence type="ECO:0000256" key="2">
    <source>
        <dbReference type="ARBA" id="ARBA00001936"/>
    </source>
</evidence>
<accession>A0ABT1SHP9</accession>
<keyword evidence="6" id="KW-0378">Hydrolase</keyword>
<evidence type="ECO:0000313" key="10">
    <source>
        <dbReference type="Proteomes" id="UP001524435"/>
    </source>
</evidence>
<dbReference type="SMART" id="SM01011">
    <property type="entry name" value="AMP_N"/>
    <property type="match status" value="1"/>
</dbReference>
<evidence type="ECO:0000256" key="4">
    <source>
        <dbReference type="ARBA" id="ARBA00012574"/>
    </source>
</evidence>
<keyword evidence="5" id="KW-0479">Metal-binding</keyword>
<proteinExistence type="inferred from homology"/>
<dbReference type="GO" id="GO:0004177">
    <property type="term" value="F:aminopeptidase activity"/>
    <property type="evidence" value="ECO:0007669"/>
    <property type="project" value="UniProtKB-KW"/>
</dbReference>
<evidence type="ECO:0000256" key="7">
    <source>
        <dbReference type="ARBA" id="ARBA00023211"/>
    </source>
</evidence>
<dbReference type="EC" id="3.4.11.9" evidence="4"/>
<dbReference type="Pfam" id="PF00557">
    <property type="entry name" value="Peptidase_M24"/>
    <property type="match status" value="1"/>
</dbReference>
<sequence length="426" mass="48576">MNEMITAALYQERRLALMEQMDEKSVVLLFSGKTIMRSADEEYPFSVDRSFYYLCGIDRADMVLLMHNLQGEVKSELFIPPYDAELAKWVGPRMKEEEAMEISGVDAVYPIEQLKEHLHDKIVYHRDGCPLTFGLDLWKYRVDQDDTPAHAFAAYVRHQYPDCWISDIYDRLVALRIVKSKAEIACMRKAQQTTKQAIEELMAYAKPGVNERALEGAFDFALAKQGVKEHAFPSIVAGGARATTLHYSDNDQIVKDGELVLLDLGSTHQHYCADISRTFPVNGKFTPRQKELYELVLEIQEKIIHTAKAGMELRDLQNMVIRHYEENLHRLGLDRNGKQVTDYYWHGVSHHLGLDTHDISLRNEQVLEPGMVITVEPGIYVEEEGIGIRIEDDILITETGAIDLSEGILKSVEEIEAFMAKAKKEA</sequence>
<dbReference type="InterPro" id="IPR000994">
    <property type="entry name" value="Pept_M24"/>
</dbReference>
<dbReference type="RefSeq" id="WP_256197191.1">
    <property type="nucleotide sequence ID" value="NZ_JANGCH010000001.1"/>
</dbReference>
<dbReference type="InterPro" id="IPR052433">
    <property type="entry name" value="X-Pro_dipept-like"/>
</dbReference>
<keyword evidence="9" id="KW-0031">Aminopeptidase</keyword>
<comment type="caution">
    <text evidence="9">The sequence shown here is derived from an EMBL/GenBank/DDBJ whole genome shotgun (WGS) entry which is preliminary data.</text>
</comment>
<comment type="similarity">
    <text evidence="3">Belongs to the peptidase M24B family.</text>
</comment>
<dbReference type="InterPro" id="IPR036005">
    <property type="entry name" value="Creatinase/aminopeptidase-like"/>
</dbReference>
<comment type="catalytic activity">
    <reaction evidence="1">
        <text>Release of any N-terminal amino acid, including proline, that is linked to proline, even from a dipeptide or tripeptide.</text>
        <dbReference type="EC" id="3.4.11.9"/>
    </reaction>
</comment>
<dbReference type="PANTHER" id="PTHR43226:SF4">
    <property type="entry name" value="XAA-PRO AMINOPEPTIDASE 3"/>
    <property type="match status" value="1"/>
</dbReference>
<keyword evidence="9" id="KW-0645">Protease</keyword>
<dbReference type="SUPFAM" id="SSF55920">
    <property type="entry name" value="Creatinase/aminopeptidase"/>
    <property type="match status" value="1"/>
</dbReference>
<keyword evidence="7" id="KW-0464">Manganese</keyword>
<name>A0ABT1SHP9_9FIRM</name>
<organism evidence="9 10">
    <name type="scientific">Massilicoli timonensis</name>
    <dbReference type="NCBI Taxonomy" id="2015901"/>
    <lineage>
        <taxon>Bacteria</taxon>
        <taxon>Bacillati</taxon>
        <taxon>Bacillota</taxon>
        <taxon>Erysipelotrichia</taxon>
        <taxon>Erysipelotrichales</taxon>
        <taxon>Erysipelotrichaceae</taxon>
        <taxon>Massilicoli</taxon>
    </lineage>
</organism>
<comment type="cofactor">
    <cofactor evidence="2">
        <name>Mn(2+)</name>
        <dbReference type="ChEBI" id="CHEBI:29035"/>
    </cofactor>
</comment>
<dbReference type="PANTHER" id="PTHR43226">
    <property type="entry name" value="XAA-PRO AMINOPEPTIDASE 3"/>
    <property type="match status" value="1"/>
</dbReference>
<gene>
    <name evidence="9" type="ORF">NE663_00125</name>
</gene>
<evidence type="ECO:0000256" key="3">
    <source>
        <dbReference type="ARBA" id="ARBA00008766"/>
    </source>
</evidence>
<dbReference type="Gene3D" id="3.90.230.10">
    <property type="entry name" value="Creatinase/methionine aminopeptidase superfamily"/>
    <property type="match status" value="1"/>
</dbReference>
<protein>
    <recommendedName>
        <fullName evidence="4">Xaa-Pro aminopeptidase</fullName>
        <ecNumber evidence="4">3.4.11.9</ecNumber>
    </recommendedName>
</protein>
<dbReference type="InterPro" id="IPR029149">
    <property type="entry name" value="Creatin/AminoP/Spt16_N"/>
</dbReference>
<dbReference type="Proteomes" id="UP001524435">
    <property type="component" value="Unassembled WGS sequence"/>
</dbReference>
<evidence type="ECO:0000256" key="1">
    <source>
        <dbReference type="ARBA" id="ARBA00001424"/>
    </source>
</evidence>
<dbReference type="Pfam" id="PF05195">
    <property type="entry name" value="AMP_N"/>
    <property type="match status" value="1"/>
</dbReference>
<dbReference type="EMBL" id="JANGCH010000001">
    <property type="protein sequence ID" value="MCQ5120667.1"/>
    <property type="molecule type" value="Genomic_DNA"/>
</dbReference>
<evidence type="ECO:0000256" key="6">
    <source>
        <dbReference type="ARBA" id="ARBA00022801"/>
    </source>
</evidence>